<name>A0ABV9BDD8_9ACTN</name>
<feature type="region of interest" description="Disordered" evidence="1">
    <location>
        <begin position="470"/>
        <end position="543"/>
    </location>
</feature>
<dbReference type="Proteomes" id="UP001595990">
    <property type="component" value="Unassembled WGS sequence"/>
</dbReference>
<feature type="region of interest" description="Disordered" evidence="1">
    <location>
        <begin position="394"/>
        <end position="420"/>
    </location>
</feature>
<dbReference type="EMBL" id="JBHSFS010000001">
    <property type="protein sequence ID" value="MFC4512069.1"/>
    <property type="molecule type" value="Genomic_DNA"/>
</dbReference>
<feature type="region of interest" description="Disordered" evidence="1">
    <location>
        <begin position="1"/>
        <end position="23"/>
    </location>
</feature>
<accession>A0ABV9BDD8</accession>
<proteinExistence type="predicted"/>
<feature type="compositionally biased region" description="Gly residues" evidence="1">
    <location>
        <begin position="489"/>
        <end position="525"/>
    </location>
</feature>
<feature type="compositionally biased region" description="Polar residues" evidence="1">
    <location>
        <begin position="8"/>
        <end position="18"/>
    </location>
</feature>
<dbReference type="InterPro" id="IPR025447">
    <property type="entry name" value="DUF4192"/>
</dbReference>
<protein>
    <submittedName>
        <fullName evidence="2">DUF4192 domain-containing protein</fullName>
    </submittedName>
</protein>
<evidence type="ECO:0000256" key="1">
    <source>
        <dbReference type="SAM" id="MobiDB-lite"/>
    </source>
</evidence>
<comment type="caution">
    <text evidence="2">The sequence shown here is derived from an EMBL/GenBank/DDBJ whole genome shotgun (WGS) entry which is preliminary data.</text>
</comment>
<keyword evidence="3" id="KW-1185">Reference proteome</keyword>
<organism evidence="2 3">
    <name type="scientific">Streptomyces ehimensis</name>
    <dbReference type="NCBI Taxonomy" id="68195"/>
    <lineage>
        <taxon>Bacteria</taxon>
        <taxon>Bacillati</taxon>
        <taxon>Actinomycetota</taxon>
        <taxon>Actinomycetes</taxon>
        <taxon>Kitasatosporales</taxon>
        <taxon>Streptomycetaceae</taxon>
        <taxon>Streptomyces</taxon>
    </lineage>
</organism>
<sequence length="543" mass="56608">MTHHNESSRPSTDSSAAWNTPPDAQITLRSPAELADALPYLLGFHPNDSVVMLALHGERGRFGGRLRLGIPGPDEWPDVSRQLAETLIAGCDKRGARPDGIVLFLCQDPAGGETGRQVMERLRPLAQSLRLACGGLDVPVYEALCLSDGRYWSYCCPDERCCPPDGAPLTPPGTSVMAAAAAYAGIQVRGTLREMEARYAPLAGGRALEQQSALDAAAADLVPRILAGTASRTVRQETLDLVSLVVGRFHTARPVVGRAEADARDDDLLAADEAAAVILGLQDRTTRDHAAEWMEGPRAPAVLRLWRALARRCVPPYTEHAAAPLALAGWVAWSIGDHPEARVALSRALSADPEYLFAQLLHRACNDGMDPEHLRRCLRRERADRAVHTAAHAEAARAAAADAKSRKPATGAGPDAVAETDEAAVMTSPVPGMETAVATDAAALDGREAMEVTGSTGAMKVMGAAQVMEAAERADARRRRDRPATAGAGPAGAGPAGAGSAGPAGPSGPGSPGGPVGPAGAGGPAGRARTRRRGGQRGARSRS</sequence>
<dbReference type="RefSeq" id="WP_358218583.1">
    <property type="nucleotide sequence ID" value="NZ_JBHSFS010000001.1"/>
</dbReference>
<reference evidence="3" key="1">
    <citation type="journal article" date="2019" name="Int. J. Syst. Evol. Microbiol.">
        <title>The Global Catalogue of Microorganisms (GCM) 10K type strain sequencing project: providing services to taxonomists for standard genome sequencing and annotation.</title>
        <authorList>
            <consortium name="The Broad Institute Genomics Platform"/>
            <consortium name="The Broad Institute Genome Sequencing Center for Infectious Disease"/>
            <person name="Wu L."/>
            <person name="Ma J."/>
        </authorList>
    </citation>
    <scope>NUCLEOTIDE SEQUENCE [LARGE SCALE GENOMIC DNA]</scope>
    <source>
        <strain evidence="3">CECT 8064</strain>
    </source>
</reference>
<feature type="compositionally biased region" description="Basic residues" evidence="1">
    <location>
        <begin position="528"/>
        <end position="543"/>
    </location>
</feature>
<dbReference type="Pfam" id="PF13830">
    <property type="entry name" value="DUF4192"/>
    <property type="match status" value="1"/>
</dbReference>
<gene>
    <name evidence="2" type="ORF">ACFPEN_03865</name>
</gene>
<evidence type="ECO:0000313" key="2">
    <source>
        <dbReference type="EMBL" id="MFC4512069.1"/>
    </source>
</evidence>
<evidence type="ECO:0000313" key="3">
    <source>
        <dbReference type="Proteomes" id="UP001595990"/>
    </source>
</evidence>